<dbReference type="Pfam" id="PF00675">
    <property type="entry name" value="Peptidase_M16"/>
    <property type="match status" value="1"/>
</dbReference>
<dbReference type="RefSeq" id="WP_138190820.1">
    <property type="nucleotide sequence ID" value="NZ_VBWP01000004.1"/>
</dbReference>
<protein>
    <submittedName>
        <fullName evidence="3">Insulinase family protein</fullName>
    </submittedName>
</protein>
<dbReference type="InterPro" id="IPR050361">
    <property type="entry name" value="MPP/UQCRC_Complex"/>
</dbReference>
<sequence length="425" mass="48696">MERLEYTQLKETVYFKKLSNGLRVYLIPKPEFNKTFATFTTAYGAINSQFTPRNGEHEVTVPHGVAHFLEHKMFEQVDGDVFLEFSQRGASANAYTSLDETCYLFSATDAVYENIETLLNFVQDPYFTDENVEKEKGIIEQEIKMYADNPSSVSYQKMMKLLFPNHPAGIDVAGSVESVHAITKEDLYTCYNTFYHPSNMILVVAGNFELETMMATIEKNQNDKVFDENQTIVQHTVFDTSEIVERIERIKMDVAMSKVRAAIKITKDIQDPIARLKQDFALQFLCELAFSNTSDAYERMMADEVINNSFGTLVNYTEQYGYILFAGDTNKVDDFISELKRTFIDRSYIQAEQLEQIKKRMTGEFLMALNSLEFVANDYAEYAFMGVSLFELPDIIRDITISDVIEAHKTFFANAQLAISVIEPK</sequence>
<dbReference type="FunCoup" id="A0A5R8QCN2">
    <property type="interactions" value="6"/>
</dbReference>
<feature type="domain" description="Peptidase M16 C-terminal" evidence="2">
    <location>
        <begin position="182"/>
        <end position="360"/>
    </location>
</feature>
<dbReference type="InParanoid" id="A0A5R8QCN2"/>
<dbReference type="GO" id="GO:0046872">
    <property type="term" value="F:metal ion binding"/>
    <property type="evidence" value="ECO:0007669"/>
    <property type="project" value="InterPro"/>
</dbReference>
<dbReference type="InterPro" id="IPR011249">
    <property type="entry name" value="Metalloenz_LuxS/M16"/>
</dbReference>
<dbReference type="PANTHER" id="PTHR11851:SF134">
    <property type="entry name" value="ZINC-DEPENDENT PROTEASE"/>
    <property type="match status" value="1"/>
</dbReference>
<gene>
    <name evidence="3" type="ORF">FEZ08_06060</name>
</gene>
<dbReference type="SUPFAM" id="SSF63411">
    <property type="entry name" value="LuxS/MPP-like metallohydrolase"/>
    <property type="match status" value="2"/>
</dbReference>
<dbReference type="PANTHER" id="PTHR11851">
    <property type="entry name" value="METALLOPROTEASE"/>
    <property type="match status" value="1"/>
</dbReference>
<accession>A0A5R8QCN2</accession>
<reference evidence="3 4" key="1">
    <citation type="submission" date="2019-05" db="EMBL/GenBank/DDBJ databases">
        <title>Culicoidintestinum kansasii gen. nov., sp. nov. from the gastrointestinal tract of the biting midge, Culicoides sonorensis.</title>
        <authorList>
            <person name="Neupane S."/>
            <person name="Ghosh A."/>
            <person name="Gunther S."/>
            <person name="Martin K."/>
            <person name="Zurek L."/>
        </authorList>
    </citation>
    <scope>NUCLEOTIDE SEQUENCE [LARGE SCALE GENOMIC DNA]</scope>
    <source>
        <strain evidence="3 4">CS-1</strain>
    </source>
</reference>
<proteinExistence type="predicted"/>
<dbReference type="NCBIfam" id="NF047421">
    <property type="entry name" value="YfmH_fam"/>
    <property type="match status" value="1"/>
</dbReference>
<organism evidence="3 4">
    <name type="scientific">Culicoidibacter larvae</name>
    <dbReference type="NCBI Taxonomy" id="2579976"/>
    <lineage>
        <taxon>Bacteria</taxon>
        <taxon>Bacillati</taxon>
        <taxon>Bacillota</taxon>
        <taxon>Culicoidibacteria</taxon>
        <taxon>Culicoidibacterales</taxon>
        <taxon>Culicoidibacteraceae</taxon>
        <taxon>Culicoidibacter</taxon>
    </lineage>
</organism>
<dbReference type="InterPro" id="IPR011765">
    <property type="entry name" value="Pept_M16_N"/>
</dbReference>
<dbReference type="EMBL" id="VBWP01000004">
    <property type="protein sequence ID" value="TLG74268.1"/>
    <property type="molecule type" value="Genomic_DNA"/>
</dbReference>
<keyword evidence="4" id="KW-1185">Reference proteome</keyword>
<name>A0A5R8QCN2_9FIRM</name>
<feature type="domain" description="Peptidase M16 N-terminal" evidence="1">
    <location>
        <begin position="63"/>
        <end position="171"/>
    </location>
</feature>
<dbReference type="Gene3D" id="3.30.830.10">
    <property type="entry name" value="Metalloenzyme, LuxS/M16 peptidase-like"/>
    <property type="match status" value="2"/>
</dbReference>
<evidence type="ECO:0000313" key="4">
    <source>
        <dbReference type="Proteomes" id="UP000306912"/>
    </source>
</evidence>
<dbReference type="Pfam" id="PF05193">
    <property type="entry name" value="Peptidase_M16_C"/>
    <property type="match status" value="1"/>
</dbReference>
<evidence type="ECO:0000313" key="3">
    <source>
        <dbReference type="EMBL" id="TLG74268.1"/>
    </source>
</evidence>
<dbReference type="Proteomes" id="UP000306912">
    <property type="component" value="Unassembled WGS sequence"/>
</dbReference>
<evidence type="ECO:0000259" key="1">
    <source>
        <dbReference type="Pfam" id="PF00675"/>
    </source>
</evidence>
<dbReference type="OrthoDB" id="9811314at2"/>
<dbReference type="InterPro" id="IPR007863">
    <property type="entry name" value="Peptidase_M16_C"/>
</dbReference>
<evidence type="ECO:0000259" key="2">
    <source>
        <dbReference type="Pfam" id="PF05193"/>
    </source>
</evidence>
<comment type="caution">
    <text evidence="3">The sequence shown here is derived from an EMBL/GenBank/DDBJ whole genome shotgun (WGS) entry which is preliminary data.</text>
</comment>
<dbReference type="AlphaFoldDB" id="A0A5R8QCN2"/>